<dbReference type="AlphaFoldDB" id="A0A5J9SPJ5"/>
<dbReference type="Pfam" id="PF13968">
    <property type="entry name" value="DUF4220"/>
    <property type="match status" value="1"/>
</dbReference>
<keyword evidence="4" id="KW-1185">Reference proteome</keyword>
<evidence type="ECO:0000313" key="4">
    <source>
        <dbReference type="Proteomes" id="UP000324897"/>
    </source>
</evidence>
<accession>A0A5J9SPJ5</accession>
<evidence type="ECO:0000259" key="2">
    <source>
        <dbReference type="Pfam" id="PF13968"/>
    </source>
</evidence>
<dbReference type="EMBL" id="RWGY01000529">
    <property type="protein sequence ID" value="TVU00913.1"/>
    <property type="molecule type" value="Genomic_DNA"/>
</dbReference>
<organism evidence="3 4">
    <name type="scientific">Eragrostis curvula</name>
    <name type="common">weeping love grass</name>
    <dbReference type="NCBI Taxonomy" id="38414"/>
    <lineage>
        <taxon>Eukaryota</taxon>
        <taxon>Viridiplantae</taxon>
        <taxon>Streptophyta</taxon>
        <taxon>Embryophyta</taxon>
        <taxon>Tracheophyta</taxon>
        <taxon>Spermatophyta</taxon>
        <taxon>Magnoliopsida</taxon>
        <taxon>Liliopsida</taxon>
        <taxon>Poales</taxon>
        <taxon>Poaceae</taxon>
        <taxon>PACMAD clade</taxon>
        <taxon>Chloridoideae</taxon>
        <taxon>Eragrostideae</taxon>
        <taxon>Eragrostidinae</taxon>
        <taxon>Eragrostis</taxon>
    </lineage>
</organism>
<dbReference type="InterPro" id="IPR025315">
    <property type="entry name" value="DUF4220"/>
</dbReference>
<evidence type="ECO:0000313" key="3">
    <source>
        <dbReference type="EMBL" id="TVU00913.1"/>
    </source>
</evidence>
<comment type="caution">
    <text evidence="3">The sequence shown here is derived from an EMBL/GenBank/DDBJ whole genome shotgun (WGS) entry which is preliminary data.</text>
</comment>
<name>A0A5J9SPJ5_9POAL</name>
<dbReference type="Proteomes" id="UP000324897">
    <property type="component" value="Unassembled WGS sequence"/>
</dbReference>
<feature type="chain" id="PRO_5023877313" description="DUF4220 domain-containing protein" evidence="1">
    <location>
        <begin position="19"/>
        <end position="803"/>
    </location>
</feature>
<dbReference type="InterPro" id="IPR007658">
    <property type="entry name" value="DUF594"/>
</dbReference>
<evidence type="ECO:0000256" key="1">
    <source>
        <dbReference type="SAM" id="SignalP"/>
    </source>
</evidence>
<dbReference type="OrthoDB" id="591313at2759"/>
<dbReference type="Gramene" id="TVU00913">
    <property type="protein sequence ID" value="TVU00913"/>
    <property type="gene ID" value="EJB05_53644"/>
</dbReference>
<feature type="domain" description="DUF4220" evidence="2">
    <location>
        <begin position="69"/>
        <end position="507"/>
    </location>
</feature>
<proteinExistence type="predicted"/>
<gene>
    <name evidence="3" type="ORF">EJB05_53644</name>
</gene>
<dbReference type="PANTHER" id="PTHR31325">
    <property type="entry name" value="OS01G0798800 PROTEIN-RELATED"/>
    <property type="match status" value="1"/>
</dbReference>
<sequence length="803" mass="90548">MANFVLQLLHLIAGTVRGLFQHDGTTGAASVQFWAVAATVLLLLKFAVGSIGPWFSSRRLTATGVRLLEILNYYAVNYTLGLMKPSSSSSSSHGGAVTANNFFQVWAVLITTMQDSIRIGRPYKAKEMSLIDLLSSLWSANQLRAPAPMYLKVPLWLMWSIHAARIIWYYFSFNRASDASLNNIKLVSDYMMTSQHTDDDACPHTMRGYKYIVFREDKQKMEVLPPLFTLEMNLKGPHANQLVTLETIWKQGGDKEDLLLNADADTDNRFKDVCLSFALYKLQRRRFYNFPIAEATHPATSQLLSGNILEPLTEGDDQATRQPFFLEATIERAFRITEVELSFLQDLFYSKHAAVFARGFPYLRLSLSLLMTAAALYLVDAVRDIPSASSAVTGGARMTHGVFVTHCIIAVVVGRELWEVGIYVVSQWTKVWIIGRHMKLTKGLKQISSPATENPVGAERWYQRMMKWCQGMSWGWQRVMLDKVAMIMFVVVKRGRWRRQIRQYNIVMSALIRNKESTTILPSLKAAPKKFIARKVKLQREVAGAVFQSLKDLIGKIPSPAAGSKHPSEDWTEQMNKLPKSYFENAFGDASRSSSSTPPCIEDLSRDLEGETHKILVWHIATSHCQIKRLRDKEAGEDLYNLPISQLGEHYVTAVSLSNYCAYLVTEALVPDNGLVVNKVFQSVRDEVRDALEGCTKITEIHNNLALATRSDEATILKMGTQLSEKLMMEYICDEELWKRLAKFWAGFLLHLSASTRAAKHLVHLQGHGELTTHLWVLLSHAGFLGDISHGEQLPDPVDQMYA</sequence>
<keyword evidence="1" id="KW-0732">Signal</keyword>
<feature type="signal peptide" evidence="1">
    <location>
        <begin position="1"/>
        <end position="18"/>
    </location>
</feature>
<dbReference type="Pfam" id="PF04578">
    <property type="entry name" value="DUF594"/>
    <property type="match status" value="1"/>
</dbReference>
<reference evidence="3 4" key="1">
    <citation type="journal article" date="2019" name="Sci. Rep.">
        <title>A high-quality genome of Eragrostis curvula grass provides insights into Poaceae evolution and supports new strategies to enhance forage quality.</title>
        <authorList>
            <person name="Carballo J."/>
            <person name="Santos B.A.C.M."/>
            <person name="Zappacosta D."/>
            <person name="Garbus I."/>
            <person name="Selva J.P."/>
            <person name="Gallo C.A."/>
            <person name="Diaz A."/>
            <person name="Albertini E."/>
            <person name="Caccamo M."/>
            <person name="Echenique V."/>
        </authorList>
    </citation>
    <scope>NUCLEOTIDE SEQUENCE [LARGE SCALE GENOMIC DNA]</scope>
    <source>
        <strain evidence="4">cv. Victoria</strain>
        <tissue evidence="3">Leaf</tissue>
    </source>
</reference>
<feature type="non-terminal residue" evidence="3">
    <location>
        <position position="1"/>
    </location>
</feature>
<protein>
    <recommendedName>
        <fullName evidence="2">DUF4220 domain-containing protein</fullName>
    </recommendedName>
</protein>